<dbReference type="AlphaFoldDB" id="T1KDI7"/>
<dbReference type="OrthoDB" id="9994767at2759"/>
<dbReference type="InterPro" id="IPR029311">
    <property type="entry name" value="CCDC50_N"/>
</dbReference>
<dbReference type="HOGENOM" id="CLU_046607_0_0_1"/>
<reference evidence="6" key="1">
    <citation type="submission" date="2011-08" db="EMBL/GenBank/DDBJ databases">
        <authorList>
            <person name="Rombauts S."/>
        </authorList>
    </citation>
    <scope>NUCLEOTIDE SEQUENCE</scope>
    <source>
        <strain evidence="6">London</strain>
    </source>
</reference>
<feature type="region of interest" description="Disordered" evidence="3">
    <location>
        <begin position="420"/>
        <end position="478"/>
    </location>
</feature>
<reference evidence="5" key="2">
    <citation type="submission" date="2015-06" db="UniProtKB">
        <authorList>
            <consortium name="EnsemblMetazoa"/>
        </authorList>
    </citation>
    <scope>IDENTIFICATION</scope>
</reference>
<evidence type="ECO:0000256" key="1">
    <source>
        <dbReference type="ARBA" id="ARBA00023054"/>
    </source>
</evidence>
<evidence type="ECO:0000313" key="6">
    <source>
        <dbReference type="Proteomes" id="UP000015104"/>
    </source>
</evidence>
<dbReference type="PANTHER" id="PTHR22115:SF4">
    <property type="entry name" value="COILED-COIL DOMAIN-CONTAINING PROTEIN"/>
    <property type="match status" value="1"/>
</dbReference>
<dbReference type="KEGG" id="tut:107363106"/>
<dbReference type="OMA" id="MENFHEP"/>
<dbReference type="Pfam" id="PF15295">
    <property type="entry name" value="CCDC50_N"/>
    <property type="match status" value="1"/>
</dbReference>
<organism evidence="5 6">
    <name type="scientific">Tetranychus urticae</name>
    <name type="common">Two-spotted spider mite</name>
    <dbReference type="NCBI Taxonomy" id="32264"/>
    <lineage>
        <taxon>Eukaryota</taxon>
        <taxon>Metazoa</taxon>
        <taxon>Ecdysozoa</taxon>
        <taxon>Arthropoda</taxon>
        <taxon>Chelicerata</taxon>
        <taxon>Arachnida</taxon>
        <taxon>Acari</taxon>
        <taxon>Acariformes</taxon>
        <taxon>Trombidiformes</taxon>
        <taxon>Prostigmata</taxon>
        <taxon>Eleutherengona</taxon>
        <taxon>Raphignathae</taxon>
        <taxon>Tetranychoidea</taxon>
        <taxon>Tetranychidae</taxon>
        <taxon>Tetranychus</taxon>
    </lineage>
</organism>
<evidence type="ECO:0000256" key="3">
    <source>
        <dbReference type="SAM" id="MobiDB-lite"/>
    </source>
</evidence>
<dbReference type="EMBL" id="CAEY01002017">
    <property type="status" value="NOT_ANNOTATED_CDS"/>
    <property type="molecule type" value="Genomic_DNA"/>
</dbReference>
<dbReference type="EnsemblMetazoa" id="tetur09g03070.1">
    <property type="protein sequence ID" value="tetur09g03070.1"/>
    <property type="gene ID" value="tetur09g03070"/>
</dbReference>
<evidence type="ECO:0000259" key="4">
    <source>
        <dbReference type="Pfam" id="PF15295"/>
    </source>
</evidence>
<feature type="region of interest" description="Disordered" evidence="3">
    <location>
        <begin position="272"/>
        <end position="325"/>
    </location>
</feature>
<feature type="compositionally biased region" description="Basic and acidic residues" evidence="3">
    <location>
        <begin position="272"/>
        <end position="287"/>
    </location>
</feature>
<dbReference type="Proteomes" id="UP000015104">
    <property type="component" value="Unassembled WGS sequence"/>
</dbReference>
<sequence length="478" mass="55603">MAQAGLTEEDIPEGKVNQVCREWLVREDNAIAYRLQDEEINQFYEGNRYKNQVFRSDLEQARYIHENEEFERMMEFEREKQRLADEDERIAKEIQEALLEEERRKAEELNIIAEEDEKLALRLQEKEKERLKRKKLQRERLQVEKIRLEKFGSMNPDLLDAVNRTIADMEDADVIGDLGNPIAGTSNSAGITEDDLSDFCMKPPSGLTDEEMNHFMAEQDEELAHFLHQYETTRKAAIAKEKKQWIESQDYEIARILQEEERARAKRARERARQAKLERERLRRAEQENNYNKSNGDDATSTGSNTSKSNSSRGHYYSRERIDSYKQPIQESYQELEVSETSFNDNNCSPTLEANLSNVSLDNNDLAKRDLPPIPSFHNVAMDLDPTYKKRQKSNKKIEPEITTDLTGVHFAQLCRVSPCSSSSSQSPTENCKPFNEIPEPESIDDGSSYLAYQPVQGQRRITTEKRNKKNRDVCRTQ</sequence>
<feature type="compositionally biased region" description="Basic and acidic residues" evidence="3">
    <location>
        <begin position="462"/>
        <end position="478"/>
    </location>
</feature>
<proteinExistence type="predicted"/>
<feature type="coiled-coil region" evidence="2">
    <location>
        <begin position="66"/>
        <end position="146"/>
    </location>
</feature>
<keyword evidence="6" id="KW-1185">Reference proteome</keyword>
<feature type="domain" description="Coiled-coil" evidence="4">
    <location>
        <begin position="6"/>
        <end position="135"/>
    </location>
</feature>
<name>T1KDI7_TETUR</name>
<protein>
    <recommendedName>
        <fullName evidence="4">Coiled-coil domain-containing protein</fullName>
    </recommendedName>
</protein>
<gene>
    <name evidence="5" type="primary">107363106</name>
</gene>
<dbReference type="InterPro" id="IPR039303">
    <property type="entry name" value="CCDC50"/>
</dbReference>
<dbReference type="PANTHER" id="PTHR22115">
    <property type="entry name" value="C3ORF6 PROTEIN-RELATED"/>
    <property type="match status" value="1"/>
</dbReference>
<evidence type="ECO:0000313" key="5">
    <source>
        <dbReference type="EnsemblMetazoa" id="tetur09g03070.1"/>
    </source>
</evidence>
<keyword evidence="1 2" id="KW-0175">Coiled coil</keyword>
<evidence type="ECO:0000256" key="2">
    <source>
        <dbReference type="SAM" id="Coils"/>
    </source>
</evidence>
<dbReference type="eggNOG" id="ENOG502S0GI">
    <property type="taxonomic scope" value="Eukaryota"/>
</dbReference>
<feature type="compositionally biased region" description="Low complexity" evidence="3">
    <location>
        <begin position="300"/>
        <end position="312"/>
    </location>
</feature>
<feature type="compositionally biased region" description="Polar residues" evidence="3">
    <location>
        <begin position="289"/>
        <end position="299"/>
    </location>
</feature>
<accession>T1KDI7</accession>